<evidence type="ECO:0000256" key="2">
    <source>
        <dbReference type="ARBA" id="ARBA00023033"/>
    </source>
</evidence>
<protein>
    <submittedName>
        <fullName evidence="4">LLM class flavin-dependent oxidoreductase</fullName>
    </submittedName>
</protein>
<evidence type="ECO:0000256" key="1">
    <source>
        <dbReference type="ARBA" id="ARBA00023002"/>
    </source>
</evidence>
<dbReference type="PANTHER" id="PTHR30137:SF8">
    <property type="entry name" value="BLR5498 PROTEIN"/>
    <property type="match status" value="1"/>
</dbReference>
<dbReference type="Pfam" id="PF00296">
    <property type="entry name" value="Bac_luciferase"/>
    <property type="match status" value="1"/>
</dbReference>
<dbReference type="SUPFAM" id="SSF51679">
    <property type="entry name" value="Bacterial luciferase-like"/>
    <property type="match status" value="1"/>
</dbReference>
<comment type="caution">
    <text evidence="4">The sequence shown here is derived from an EMBL/GenBank/DDBJ whole genome shotgun (WGS) entry which is preliminary data.</text>
</comment>
<evidence type="ECO:0000259" key="3">
    <source>
        <dbReference type="Pfam" id="PF00296"/>
    </source>
</evidence>
<evidence type="ECO:0000313" key="4">
    <source>
        <dbReference type="EMBL" id="GAA3882449.1"/>
    </source>
</evidence>
<name>A0ABP7KMR9_9MICO</name>
<proteinExistence type="predicted"/>
<gene>
    <name evidence="4" type="ORF">GCM10022381_25900</name>
</gene>
<keyword evidence="1" id="KW-0560">Oxidoreductase</keyword>
<keyword evidence="5" id="KW-1185">Reference proteome</keyword>
<dbReference type="InterPro" id="IPR036661">
    <property type="entry name" value="Luciferase-like_sf"/>
</dbReference>
<sequence>MQELEFYALADRTYRWFEPAHERDSIGIDVPNSQYDPLLGQQVLRELVDTAQRLERLGFDAVSWFEQHNTPLALVPNALTAAAFVAAKTEGIQIAPIGPILNAYASPIRLAEEIALVDTLSGGRLSVGLPMGIGAQYHSYGTMSPLTARARYREGIALLHKLWHEDGPFAWEGEHFNIPYVNPWPKPLQSPHPEIFIPAAGSRETIELAAKYDFVYQTVLTPPAILRKNMQLFRDIREENGYPDDPNKVAAVLNVYVSETDESARREYENYITWTMQNIIRFPFHESFPPGHVSEPSFRAMRKGGYRSSDPSNVDLDGMFSSGFFGSPETVRQALADYVGEIGAGRVIVTLDAMMPTWMQDKSMTLFAEDIIPAFRRPDGLAAWQRRPKPGYQTHTELMARNPKRAGVPHISMGGDYFPVSGRPAN</sequence>
<reference evidence="5" key="1">
    <citation type="journal article" date="2019" name="Int. J. Syst. Evol. Microbiol.">
        <title>The Global Catalogue of Microorganisms (GCM) 10K type strain sequencing project: providing services to taxonomists for standard genome sequencing and annotation.</title>
        <authorList>
            <consortium name="The Broad Institute Genomics Platform"/>
            <consortium name="The Broad Institute Genome Sequencing Center for Infectious Disease"/>
            <person name="Wu L."/>
            <person name="Ma J."/>
        </authorList>
    </citation>
    <scope>NUCLEOTIDE SEQUENCE [LARGE SCALE GENOMIC DNA]</scope>
    <source>
        <strain evidence="5">JCM 17021</strain>
    </source>
</reference>
<keyword evidence="2" id="KW-0503">Monooxygenase</keyword>
<dbReference type="PANTHER" id="PTHR30137">
    <property type="entry name" value="LUCIFERASE-LIKE MONOOXYGENASE"/>
    <property type="match status" value="1"/>
</dbReference>
<evidence type="ECO:0000313" key="5">
    <source>
        <dbReference type="Proteomes" id="UP001501803"/>
    </source>
</evidence>
<organism evidence="4 5">
    <name type="scientific">Leifsonia kafniensis</name>
    <dbReference type="NCBI Taxonomy" id="475957"/>
    <lineage>
        <taxon>Bacteria</taxon>
        <taxon>Bacillati</taxon>
        <taxon>Actinomycetota</taxon>
        <taxon>Actinomycetes</taxon>
        <taxon>Micrococcales</taxon>
        <taxon>Microbacteriaceae</taxon>
        <taxon>Leifsonia</taxon>
    </lineage>
</organism>
<dbReference type="Gene3D" id="3.20.20.30">
    <property type="entry name" value="Luciferase-like domain"/>
    <property type="match status" value="1"/>
</dbReference>
<dbReference type="InterPro" id="IPR011251">
    <property type="entry name" value="Luciferase-like_dom"/>
</dbReference>
<dbReference type="RefSeq" id="WP_345067276.1">
    <property type="nucleotide sequence ID" value="NZ_BAABCN010000007.1"/>
</dbReference>
<dbReference type="Proteomes" id="UP001501803">
    <property type="component" value="Unassembled WGS sequence"/>
</dbReference>
<dbReference type="EMBL" id="BAABCN010000007">
    <property type="protein sequence ID" value="GAA3882449.1"/>
    <property type="molecule type" value="Genomic_DNA"/>
</dbReference>
<feature type="domain" description="Luciferase-like" evidence="3">
    <location>
        <begin position="39"/>
        <end position="339"/>
    </location>
</feature>
<accession>A0ABP7KMR9</accession>
<dbReference type="InterPro" id="IPR050766">
    <property type="entry name" value="Bact_Lucif_Oxidored"/>
</dbReference>